<evidence type="ECO:0000259" key="6">
    <source>
        <dbReference type="PROSITE" id="PS50893"/>
    </source>
</evidence>
<evidence type="ECO:0000256" key="1">
    <source>
        <dbReference type="ARBA" id="ARBA00004202"/>
    </source>
</evidence>
<evidence type="ECO:0000256" key="3">
    <source>
        <dbReference type="ARBA" id="ARBA00022741"/>
    </source>
</evidence>
<keyword evidence="3" id="KW-0547">Nucleotide-binding</keyword>
<evidence type="ECO:0000256" key="5">
    <source>
        <dbReference type="ARBA" id="ARBA00023251"/>
    </source>
</evidence>
<organism evidence="7 8">
    <name type="scientific">Saccharothrix lopnurensis</name>
    <dbReference type="NCBI Taxonomy" id="1670621"/>
    <lineage>
        <taxon>Bacteria</taxon>
        <taxon>Bacillati</taxon>
        <taxon>Actinomycetota</taxon>
        <taxon>Actinomycetes</taxon>
        <taxon>Pseudonocardiales</taxon>
        <taxon>Pseudonocardiaceae</taxon>
        <taxon>Saccharothrix</taxon>
    </lineage>
</organism>
<dbReference type="InterPro" id="IPR027417">
    <property type="entry name" value="P-loop_NTPase"/>
</dbReference>
<evidence type="ECO:0000256" key="4">
    <source>
        <dbReference type="ARBA" id="ARBA00022840"/>
    </source>
</evidence>
<dbReference type="EMBL" id="JBHSQO010000021">
    <property type="protein sequence ID" value="MFC6091795.1"/>
    <property type="molecule type" value="Genomic_DNA"/>
</dbReference>
<reference evidence="8" key="1">
    <citation type="journal article" date="2019" name="Int. J. Syst. Evol. Microbiol.">
        <title>The Global Catalogue of Microorganisms (GCM) 10K type strain sequencing project: providing services to taxonomists for standard genome sequencing and annotation.</title>
        <authorList>
            <consortium name="The Broad Institute Genomics Platform"/>
            <consortium name="The Broad Institute Genome Sequencing Center for Infectious Disease"/>
            <person name="Wu L."/>
            <person name="Ma J."/>
        </authorList>
    </citation>
    <scope>NUCLEOTIDE SEQUENCE [LARGE SCALE GENOMIC DNA]</scope>
    <source>
        <strain evidence="8">CGMCC 4.7246</strain>
    </source>
</reference>
<dbReference type="Pfam" id="PF13732">
    <property type="entry name" value="DrrA1-3_C"/>
    <property type="match status" value="1"/>
</dbReference>
<protein>
    <submittedName>
        <fullName evidence="7">ATP-binding cassette domain-containing protein</fullName>
    </submittedName>
</protein>
<dbReference type="PANTHER" id="PTHR42711:SF19">
    <property type="entry name" value="DOXORUBICIN RESISTANCE ATP-BINDING PROTEIN DRRA"/>
    <property type="match status" value="1"/>
</dbReference>
<dbReference type="GO" id="GO:0005524">
    <property type="term" value="F:ATP binding"/>
    <property type="evidence" value="ECO:0007669"/>
    <property type="project" value="UniProtKB-KW"/>
</dbReference>
<evidence type="ECO:0000313" key="8">
    <source>
        <dbReference type="Proteomes" id="UP001596220"/>
    </source>
</evidence>
<comment type="subcellular location">
    <subcellularLocation>
        <location evidence="1">Cell membrane</location>
        <topology evidence="1">Peripheral membrane protein</topology>
    </subcellularLocation>
</comment>
<dbReference type="InterPro" id="IPR017871">
    <property type="entry name" value="ABC_transporter-like_CS"/>
</dbReference>
<dbReference type="SMART" id="SM00382">
    <property type="entry name" value="AAA"/>
    <property type="match status" value="1"/>
</dbReference>
<proteinExistence type="predicted"/>
<dbReference type="InterPro" id="IPR025302">
    <property type="entry name" value="DrrA1/2-like_C"/>
</dbReference>
<dbReference type="PANTHER" id="PTHR42711">
    <property type="entry name" value="ABC TRANSPORTER ATP-BINDING PROTEIN"/>
    <property type="match status" value="1"/>
</dbReference>
<dbReference type="Proteomes" id="UP001596220">
    <property type="component" value="Unassembled WGS sequence"/>
</dbReference>
<accession>A0ABW1P870</accession>
<feature type="domain" description="ABC transporter" evidence="6">
    <location>
        <begin position="2"/>
        <end position="237"/>
    </location>
</feature>
<dbReference type="Gene3D" id="3.40.50.300">
    <property type="entry name" value="P-loop containing nucleotide triphosphate hydrolases"/>
    <property type="match status" value="1"/>
</dbReference>
<gene>
    <name evidence="7" type="ORF">ACFP3R_21210</name>
</gene>
<dbReference type="PROSITE" id="PS50893">
    <property type="entry name" value="ABC_TRANSPORTER_2"/>
    <property type="match status" value="1"/>
</dbReference>
<dbReference type="InterPro" id="IPR050763">
    <property type="entry name" value="ABC_transporter_ATP-binding"/>
</dbReference>
<keyword evidence="8" id="KW-1185">Reference proteome</keyword>
<dbReference type="InterPro" id="IPR003439">
    <property type="entry name" value="ABC_transporter-like_ATP-bd"/>
</dbReference>
<keyword evidence="4 7" id="KW-0067">ATP-binding</keyword>
<dbReference type="PROSITE" id="PS00211">
    <property type="entry name" value="ABC_TRANSPORTER_1"/>
    <property type="match status" value="1"/>
</dbReference>
<dbReference type="RefSeq" id="WP_380638097.1">
    <property type="nucleotide sequence ID" value="NZ_JBHSQO010000021.1"/>
</dbReference>
<comment type="caution">
    <text evidence="7">The sequence shown here is derived from an EMBL/GenBank/DDBJ whole genome shotgun (WGS) entry which is preliminary data.</text>
</comment>
<dbReference type="SUPFAM" id="SSF52540">
    <property type="entry name" value="P-loop containing nucleoside triphosphate hydrolases"/>
    <property type="match status" value="1"/>
</dbReference>
<keyword evidence="2" id="KW-0813">Transport</keyword>
<evidence type="ECO:0000256" key="2">
    <source>
        <dbReference type="ARBA" id="ARBA00022448"/>
    </source>
</evidence>
<dbReference type="Pfam" id="PF00005">
    <property type="entry name" value="ABC_tran"/>
    <property type="match status" value="1"/>
</dbReference>
<keyword evidence="5" id="KW-0046">Antibiotic resistance</keyword>
<name>A0ABW1P870_9PSEU</name>
<evidence type="ECO:0000313" key="7">
    <source>
        <dbReference type="EMBL" id="MFC6091795.1"/>
    </source>
</evidence>
<dbReference type="InterPro" id="IPR003593">
    <property type="entry name" value="AAA+_ATPase"/>
</dbReference>
<sequence>MISARGLTRDYATRRGVVHAVRGVDLDVAAGEIVALLGPNGAGKTTTLRMLTTLLRPSAGAARIAGCDLVADPTGVRRRIGYVAQHGGSAPDCRVLEDLVLQGRIHGLAKAEARRRAERLAAELDLNGLGGRVGKTLSGGQRRRLDLALGLIHEPRLVFLDEPTTSLDPQSRANLWQHIRRLREERGITVVVTTHYLDEADSLADRVLVVDRGRVVASGSPDELKRALGGDTLLLGVDRVDDAVRCLRALPDVGEVHAGADGVRCRVRDGGTALPTVLRALDAARVPLRSVQMHRPTLDDVFLDLTGRALREAGEAGGTAPTEEADSVA</sequence>